<reference evidence="2 3" key="1">
    <citation type="submission" date="2014-04" db="EMBL/GenBank/DDBJ databases">
        <authorList>
            <consortium name="International Citrus Genome Consortium"/>
            <person name="Gmitter F."/>
            <person name="Chen C."/>
            <person name="Farmerie W."/>
            <person name="Harkins T."/>
            <person name="Desany B."/>
            <person name="Mohiuddin M."/>
            <person name="Kodira C."/>
            <person name="Borodovsky M."/>
            <person name="Lomsadze A."/>
            <person name="Burns P."/>
            <person name="Jenkins J."/>
            <person name="Prochnik S."/>
            <person name="Shu S."/>
            <person name="Chapman J."/>
            <person name="Pitluck S."/>
            <person name="Schmutz J."/>
            <person name="Rokhsar D."/>
        </authorList>
    </citation>
    <scope>NUCLEOTIDE SEQUENCE</scope>
</reference>
<keyword evidence="3" id="KW-1185">Reference proteome</keyword>
<evidence type="ECO:0000313" key="3">
    <source>
        <dbReference type="Proteomes" id="UP000027120"/>
    </source>
</evidence>
<protein>
    <recommendedName>
        <fullName evidence="1">FAR1 domain-containing protein</fullName>
    </recommendedName>
</protein>
<dbReference type="PANTHER" id="PTHR46328:SF35">
    <property type="entry name" value="PROTEIN FAR1-RELATED SEQUENCE 5-LIKE"/>
    <property type="match status" value="1"/>
</dbReference>
<sequence>MLFDSHEEMCAFYKAYGKQERFPVKVKSTKKKTNGIVKYATFECGRSGKSESKSANALKPKPNVKNGCDAKIGGCLNEDGKWVLRTLNFQHNHGLSPDKARYFPCNHIISASAKKRIEMNDCARIIIA</sequence>
<gene>
    <name evidence="2" type="ORF">CISIN_1g048670mg</name>
</gene>
<proteinExistence type="predicted"/>
<accession>A0A067D5W1</accession>
<dbReference type="AlphaFoldDB" id="A0A067D5W1"/>
<dbReference type="EMBL" id="KK788174">
    <property type="protein sequence ID" value="KDO38374.1"/>
    <property type="molecule type" value="Genomic_DNA"/>
</dbReference>
<dbReference type="Proteomes" id="UP000027120">
    <property type="component" value="Unassembled WGS sequence"/>
</dbReference>
<organism evidence="2 3">
    <name type="scientific">Citrus sinensis</name>
    <name type="common">Sweet orange</name>
    <name type="synonym">Citrus aurantium var. sinensis</name>
    <dbReference type="NCBI Taxonomy" id="2711"/>
    <lineage>
        <taxon>Eukaryota</taxon>
        <taxon>Viridiplantae</taxon>
        <taxon>Streptophyta</taxon>
        <taxon>Embryophyta</taxon>
        <taxon>Tracheophyta</taxon>
        <taxon>Spermatophyta</taxon>
        <taxon>Magnoliopsida</taxon>
        <taxon>eudicotyledons</taxon>
        <taxon>Gunneridae</taxon>
        <taxon>Pentapetalae</taxon>
        <taxon>rosids</taxon>
        <taxon>malvids</taxon>
        <taxon>Sapindales</taxon>
        <taxon>Rutaceae</taxon>
        <taxon>Aurantioideae</taxon>
        <taxon>Citrus</taxon>
    </lineage>
</organism>
<evidence type="ECO:0000259" key="1">
    <source>
        <dbReference type="Pfam" id="PF03101"/>
    </source>
</evidence>
<dbReference type="PANTHER" id="PTHR46328">
    <property type="entry name" value="FAR-RED IMPAIRED RESPONSIVE (FAR1) FAMILY PROTEIN-RELATED"/>
    <property type="match status" value="1"/>
</dbReference>
<feature type="domain" description="FAR1" evidence="1">
    <location>
        <begin position="12"/>
        <end position="96"/>
    </location>
</feature>
<evidence type="ECO:0000313" key="2">
    <source>
        <dbReference type="EMBL" id="KDO38374.1"/>
    </source>
</evidence>
<dbReference type="InterPro" id="IPR004330">
    <property type="entry name" value="FAR1_DNA_bnd_dom"/>
</dbReference>
<dbReference type="STRING" id="2711.A0A067D5W1"/>
<name>A0A067D5W1_CITSI</name>
<dbReference type="Pfam" id="PF03101">
    <property type="entry name" value="FAR1"/>
    <property type="match status" value="1"/>
</dbReference>